<reference evidence="2 3" key="1">
    <citation type="submission" date="2020-08" db="EMBL/GenBank/DDBJ databases">
        <title>Genomic Encyclopedia of Type Strains, Phase IV (KMG-IV): sequencing the most valuable type-strain genomes for metagenomic binning, comparative biology and taxonomic classification.</title>
        <authorList>
            <person name="Goeker M."/>
        </authorList>
    </citation>
    <scope>NUCLEOTIDE SEQUENCE [LARGE SCALE GENOMIC DNA]</scope>
    <source>
        <strain evidence="2 3">DSM 14878</strain>
    </source>
</reference>
<dbReference type="InterPro" id="IPR012654">
    <property type="entry name" value="CHP02391"/>
</dbReference>
<protein>
    <submittedName>
        <fullName evidence="2">Uncharacterized protein (TIGR02391 family)</fullName>
    </submittedName>
</protein>
<evidence type="ECO:0000259" key="1">
    <source>
        <dbReference type="Pfam" id="PF09509"/>
    </source>
</evidence>
<dbReference type="Pfam" id="PF09509">
    <property type="entry name" value="Hypoth_Ymh"/>
    <property type="match status" value="1"/>
</dbReference>
<feature type="domain" description="Conserved hypothetical protein CHP02391" evidence="1">
    <location>
        <begin position="130"/>
        <end position="243"/>
    </location>
</feature>
<comment type="caution">
    <text evidence="2">The sequence shown here is derived from an EMBL/GenBank/DDBJ whole genome shotgun (WGS) entry which is preliminary data.</text>
</comment>
<sequence length="253" mass="27399">MTHPLEQLIPAADALLALGPEELGGSIIRTILDEPDWHLGAGVTIIGYLDGIRGSLNAGPAAWGGARNGEVLFAIREAWAWLEGQGLIIPSEGTNGQNGWRQLARRAADIATPEGIANFQAARALPRQLLHPDLAEQVWMDFLRGDFDNAVYRAMKRVEVRLRQASGAGPDLLGVRLAGVAFHIENGPLTDHDSEEGEKVAIRNLFSGALGAIKNPQSHRDVNMDDPREAAAVVMFASYLLSLIDAREGRLHR</sequence>
<dbReference type="NCBIfam" id="TIGR02391">
    <property type="entry name" value="hypoth_ymh"/>
    <property type="match status" value="1"/>
</dbReference>
<proteinExistence type="predicted"/>
<dbReference type="EMBL" id="JACIDA010000001">
    <property type="protein sequence ID" value="MBB3871217.1"/>
    <property type="molecule type" value="Genomic_DNA"/>
</dbReference>
<dbReference type="Proteomes" id="UP000532936">
    <property type="component" value="Unassembled WGS sequence"/>
</dbReference>
<evidence type="ECO:0000313" key="3">
    <source>
        <dbReference type="Proteomes" id="UP000532936"/>
    </source>
</evidence>
<evidence type="ECO:0000313" key="2">
    <source>
        <dbReference type="EMBL" id="MBB3871217.1"/>
    </source>
</evidence>
<gene>
    <name evidence="2" type="ORF">GGR11_000731</name>
</gene>
<dbReference type="RefSeq" id="WP_183195446.1">
    <property type="nucleotide sequence ID" value="NZ_JACIDA010000001.1"/>
</dbReference>
<organism evidence="2 3">
    <name type="scientific">Brevundimonas mediterranea</name>
    <dbReference type="NCBI Taxonomy" id="74329"/>
    <lineage>
        <taxon>Bacteria</taxon>
        <taxon>Pseudomonadati</taxon>
        <taxon>Pseudomonadota</taxon>
        <taxon>Alphaproteobacteria</taxon>
        <taxon>Caulobacterales</taxon>
        <taxon>Caulobacteraceae</taxon>
        <taxon>Brevundimonas</taxon>
    </lineage>
</organism>
<accession>A0A7W6A2X8</accession>
<dbReference type="AlphaFoldDB" id="A0A7W6A2X8"/>
<name>A0A7W6A2X8_9CAUL</name>